<dbReference type="EMBL" id="GILB01012445">
    <property type="protein sequence ID" value="NUU92778.1"/>
    <property type="molecule type" value="Transcribed_RNA"/>
</dbReference>
<protein>
    <recommendedName>
        <fullName evidence="9">Pirin-like protein</fullName>
    </recommendedName>
</protein>
<dbReference type="PANTHER" id="PTHR13903">
    <property type="entry name" value="PIRIN-RELATED"/>
    <property type="match status" value="1"/>
</dbReference>
<evidence type="ECO:0000259" key="6">
    <source>
        <dbReference type="Pfam" id="PF02678"/>
    </source>
</evidence>
<dbReference type="AlphaFoldDB" id="A0A6M2F846"/>
<keyword evidence="3" id="KW-0539">Nucleus</keyword>
<feature type="binding site" evidence="4">
    <location>
        <position position="98"/>
    </location>
    <ligand>
        <name>Fe cation</name>
        <dbReference type="ChEBI" id="CHEBI:24875"/>
    </ligand>
</feature>
<dbReference type="Gene3D" id="2.60.120.10">
    <property type="entry name" value="Jelly Rolls"/>
    <property type="match status" value="2"/>
</dbReference>
<comment type="cofactor">
    <cofactor evidence="4">
        <name>Fe cation</name>
        <dbReference type="ChEBI" id="CHEBI:24875"/>
    </cofactor>
    <text evidence="4">Binds 1 Fe cation per subunit.</text>
</comment>
<feature type="binding site" evidence="4">
    <location>
        <position position="96"/>
    </location>
    <ligand>
        <name>Fe cation</name>
        <dbReference type="ChEBI" id="CHEBI:24875"/>
    </ligand>
</feature>
<comment type="similarity">
    <text evidence="2 5">Belongs to the pirin family.</text>
</comment>
<dbReference type="FunFam" id="2.60.120.10:FF:000055">
    <property type="entry name" value="pirin"/>
    <property type="match status" value="1"/>
</dbReference>
<dbReference type="Pfam" id="PF02678">
    <property type="entry name" value="Pirin"/>
    <property type="match status" value="1"/>
</dbReference>
<feature type="domain" description="Pirin C-terminal" evidence="7">
    <location>
        <begin position="210"/>
        <end position="314"/>
    </location>
</feature>
<dbReference type="InterPro" id="IPR012093">
    <property type="entry name" value="Pirin"/>
</dbReference>
<evidence type="ECO:0000256" key="1">
    <source>
        <dbReference type="ARBA" id="ARBA00004123"/>
    </source>
</evidence>
<evidence type="ECO:0000256" key="5">
    <source>
        <dbReference type="RuleBase" id="RU003457"/>
    </source>
</evidence>
<feature type="binding site" evidence="4">
    <location>
        <position position="142"/>
    </location>
    <ligand>
        <name>Fe cation</name>
        <dbReference type="ChEBI" id="CHEBI:24875"/>
    </ligand>
</feature>
<feature type="domain" description="Pirin N-terminal" evidence="6">
    <location>
        <begin position="64"/>
        <end position="157"/>
    </location>
</feature>
<dbReference type="GO" id="GO:0046872">
    <property type="term" value="F:metal ion binding"/>
    <property type="evidence" value="ECO:0007669"/>
    <property type="project" value="UniProtKB-KW"/>
</dbReference>
<evidence type="ECO:0000313" key="8">
    <source>
        <dbReference type="EMBL" id="NUU92778.1"/>
    </source>
</evidence>
<name>A0A6M2F846_9ROSI</name>
<evidence type="ECO:0000256" key="3">
    <source>
        <dbReference type="ARBA" id="ARBA00023242"/>
    </source>
</evidence>
<proteinExistence type="inferred from homology"/>
<sequence>MISSIYRNFLFRLHPTTTAKASKITNHTRNIMSESDQSTGFSTPRLVTKKVLAKLQHEGEGAVVRRSIGRSELKFLDPFIMLDDFSVSPPAGFPDHPHRGFETVTYMLQGGITHQDFAGHKGTIHTGDVQWMTAGRGIIHSEMPAGEGEQKGLQLWINLSSQDKMIEPGYQELLSDDIKTAEKDGVEVRIIAGKSMGVQSPVYTRTPTMYLDFTLKPRAQMNQSVPESWNGFVYIIEGEGVFGKPTSSPVTAHHVLVLGPGDGLSVWNRSSKPLRFVLIAGQPINEPVVQYGPFVMNTQAEIDQTIEDYHYSKNGFEMAKYWRSQ</sequence>
<organism evidence="8">
    <name type="scientific">Populus davidiana</name>
    <dbReference type="NCBI Taxonomy" id="266767"/>
    <lineage>
        <taxon>Eukaryota</taxon>
        <taxon>Viridiplantae</taxon>
        <taxon>Streptophyta</taxon>
        <taxon>Embryophyta</taxon>
        <taxon>Tracheophyta</taxon>
        <taxon>Spermatophyta</taxon>
        <taxon>Magnoliopsida</taxon>
        <taxon>eudicotyledons</taxon>
        <taxon>Gunneridae</taxon>
        <taxon>Pentapetalae</taxon>
        <taxon>rosids</taxon>
        <taxon>fabids</taxon>
        <taxon>Malpighiales</taxon>
        <taxon>Salicaceae</taxon>
        <taxon>Saliceae</taxon>
        <taxon>Populus</taxon>
    </lineage>
</organism>
<dbReference type="CDD" id="cd02909">
    <property type="entry name" value="cupin_pirin_N"/>
    <property type="match status" value="1"/>
</dbReference>
<comment type="subcellular location">
    <subcellularLocation>
        <location evidence="1">Nucleus</location>
    </subcellularLocation>
</comment>
<evidence type="ECO:0000256" key="4">
    <source>
        <dbReference type="PIRSR" id="PIRSR006232-1"/>
    </source>
</evidence>
<accession>A0A6M2F846</accession>
<dbReference type="SUPFAM" id="SSF51182">
    <property type="entry name" value="RmlC-like cupins"/>
    <property type="match status" value="1"/>
</dbReference>
<dbReference type="InterPro" id="IPR011051">
    <property type="entry name" value="RmlC_Cupin_sf"/>
</dbReference>
<keyword evidence="4" id="KW-0408">Iron</keyword>
<dbReference type="PANTHER" id="PTHR13903:SF8">
    <property type="entry name" value="PIRIN"/>
    <property type="match status" value="1"/>
</dbReference>
<evidence type="ECO:0000259" key="7">
    <source>
        <dbReference type="Pfam" id="PF05726"/>
    </source>
</evidence>
<dbReference type="Pfam" id="PF05726">
    <property type="entry name" value="Pirin_C"/>
    <property type="match status" value="1"/>
</dbReference>
<dbReference type="GO" id="GO:0005634">
    <property type="term" value="C:nucleus"/>
    <property type="evidence" value="ECO:0007669"/>
    <property type="project" value="UniProtKB-SubCell"/>
</dbReference>
<dbReference type="PIRSF" id="PIRSF006232">
    <property type="entry name" value="Pirin"/>
    <property type="match status" value="1"/>
</dbReference>
<feature type="binding site" evidence="4">
    <location>
        <position position="140"/>
    </location>
    <ligand>
        <name>Fe cation</name>
        <dbReference type="ChEBI" id="CHEBI:24875"/>
    </ligand>
</feature>
<dbReference type="InterPro" id="IPR003829">
    <property type="entry name" value="Pirin_N_dom"/>
</dbReference>
<dbReference type="InterPro" id="IPR014710">
    <property type="entry name" value="RmlC-like_jellyroll"/>
</dbReference>
<keyword evidence="4" id="KW-0479">Metal-binding</keyword>
<reference evidence="8" key="1">
    <citation type="submission" date="2020-03" db="EMBL/GenBank/DDBJ databases">
        <authorList>
            <person name="Zhang R."/>
        </authorList>
    </citation>
    <scope>NUCLEOTIDE SEQUENCE</scope>
</reference>
<dbReference type="InterPro" id="IPR008778">
    <property type="entry name" value="Pirin_C_dom"/>
</dbReference>
<evidence type="ECO:0008006" key="9">
    <source>
        <dbReference type="Google" id="ProtNLM"/>
    </source>
</evidence>
<dbReference type="CDD" id="cd02247">
    <property type="entry name" value="cupin_pirin_C"/>
    <property type="match status" value="1"/>
</dbReference>
<evidence type="ECO:0000256" key="2">
    <source>
        <dbReference type="ARBA" id="ARBA00008416"/>
    </source>
</evidence>